<name>A0A8H6MDC1_9AGAR</name>
<proteinExistence type="predicted"/>
<dbReference type="InterPro" id="IPR011333">
    <property type="entry name" value="SKP1/BTB/POZ_sf"/>
</dbReference>
<feature type="compositionally biased region" description="Acidic residues" evidence="1">
    <location>
        <begin position="251"/>
        <end position="262"/>
    </location>
</feature>
<keyword evidence="4" id="KW-1185">Reference proteome</keyword>
<dbReference type="SUPFAM" id="SSF54695">
    <property type="entry name" value="POZ domain"/>
    <property type="match status" value="1"/>
</dbReference>
<organism evidence="3 4">
    <name type="scientific">Ephemerocybe angulata</name>
    <dbReference type="NCBI Taxonomy" id="980116"/>
    <lineage>
        <taxon>Eukaryota</taxon>
        <taxon>Fungi</taxon>
        <taxon>Dikarya</taxon>
        <taxon>Basidiomycota</taxon>
        <taxon>Agaricomycotina</taxon>
        <taxon>Agaricomycetes</taxon>
        <taxon>Agaricomycetidae</taxon>
        <taxon>Agaricales</taxon>
        <taxon>Agaricineae</taxon>
        <taxon>Psathyrellaceae</taxon>
        <taxon>Ephemerocybe</taxon>
    </lineage>
</organism>
<evidence type="ECO:0000313" key="3">
    <source>
        <dbReference type="EMBL" id="KAF6760941.1"/>
    </source>
</evidence>
<sequence>MPAEQTTDQLAATTSAGRVDEFYWDTVVFKVENSLFKVPRDRFIAQSEVFSGMFQLVPSDGHESVEGGSDNNPIILEGYKADDFIALLKVLYPGTSEVNGAGDRCTKDEIISVLKLSTIWEMKKIRKYAVYSLSHSFVSGILSPIEKITLAREHRVSKWFIQGLTSLVEDNLKLSLDELEASVGLRTAYRILGIKHEHCSSCRKNVKIPVRGSVFQKSIRDAFEVEINEMVEDERRYDSEVGYDSASQVGDDSEVEYTDASS</sequence>
<gene>
    <name evidence="3" type="ORF">DFP72DRAFT_1003527</name>
</gene>
<dbReference type="Pfam" id="PF00651">
    <property type="entry name" value="BTB"/>
    <property type="match status" value="1"/>
</dbReference>
<dbReference type="Proteomes" id="UP000521943">
    <property type="component" value="Unassembled WGS sequence"/>
</dbReference>
<dbReference type="EMBL" id="JACGCI010000011">
    <property type="protein sequence ID" value="KAF6760941.1"/>
    <property type="molecule type" value="Genomic_DNA"/>
</dbReference>
<dbReference type="Gene3D" id="3.30.710.10">
    <property type="entry name" value="Potassium Channel Kv1.1, Chain A"/>
    <property type="match status" value="1"/>
</dbReference>
<reference evidence="3 4" key="1">
    <citation type="submission" date="2020-07" db="EMBL/GenBank/DDBJ databases">
        <title>Comparative genomics of pyrophilous fungi reveals a link between fire events and developmental genes.</title>
        <authorList>
            <consortium name="DOE Joint Genome Institute"/>
            <person name="Steindorff A.S."/>
            <person name="Carver A."/>
            <person name="Calhoun S."/>
            <person name="Stillman K."/>
            <person name="Liu H."/>
            <person name="Lipzen A."/>
            <person name="Pangilinan J."/>
            <person name="Labutti K."/>
            <person name="Bruns T.D."/>
            <person name="Grigoriev I.V."/>
        </authorList>
    </citation>
    <scope>NUCLEOTIDE SEQUENCE [LARGE SCALE GENOMIC DNA]</scope>
    <source>
        <strain evidence="3 4">CBS 144469</strain>
    </source>
</reference>
<comment type="caution">
    <text evidence="3">The sequence shown here is derived from an EMBL/GenBank/DDBJ whole genome shotgun (WGS) entry which is preliminary data.</text>
</comment>
<evidence type="ECO:0000313" key="4">
    <source>
        <dbReference type="Proteomes" id="UP000521943"/>
    </source>
</evidence>
<accession>A0A8H6MDC1</accession>
<evidence type="ECO:0000256" key="1">
    <source>
        <dbReference type="SAM" id="MobiDB-lite"/>
    </source>
</evidence>
<feature type="region of interest" description="Disordered" evidence="1">
    <location>
        <begin position="237"/>
        <end position="262"/>
    </location>
</feature>
<dbReference type="SMART" id="SM00225">
    <property type="entry name" value="BTB"/>
    <property type="match status" value="1"/>
</dbReference>
<dbReference type="InterPro" id="IPR000210">
    <property type="entry name" value="BTB/POZ_dom"/>
</dbReference>
<dbReference type="PROSITE" id="PS50097">
    <property type="entry name" value="BTB"/>
    <property type="match status" value="1"/>
</dbReference>
<dbReference type="OrthoDB" id="3199068at2759"/>
<feature type="domain" description="BTB" evidence="2">
    <location>
        <begin position="25"/>
        <end position="100"/>
    </location>
</feature>
<protein>
    <recommendedName>
        <fullName evidence="2">BTB domain-containing protein</fullName>
    </recommendedName>
</protein>
<dbReference type="AlphaFoldDB" id="A0A8H6MDC1"/>
<evidence type="ECO:0000259" key="2">
    <source>
        <dbReference type="PROSITE" id="PS50097"/>
    </source>
</evidence>